<keyword evidence="2" id="KW-0547">Nucleotide-binding</keyword>
<dbReference type="InterPro" id="IPR003439">
    <property type="entry name" value="ABC_transporter-like_ATP-bd"/>
</dbReference>
<gene>
    <name evidence="6" type="ORF">F8O04_13590</name>
</gene>
<evidence type="ECO:0000259" key="5">
    <source>
        <dbReference type="PROSITE" id="PS50893"/>
    </source>
</evidence>
<dbReference type="OrthoDB" id="8773773at2"/>
<proteinExistence type="predicted"/>
<dbReference type="InterPro" id="IPR017871">
    <property type="entry name" value="ABC_transporter-like_CS"/>
</dbReference>
<evidence type="ECO:0000313" key="6">
    <source>
        <dbReference type="EMBL" id="KAB1646770.1"/>
    </source>
</evidence>
<dbReference type="SUPFAM" id="SSF52540">
    <property type="entry name" value="P-loop containing nucleoside triphosphate hydrolases"/>
    <property type="match status" value="1"/>
</dbReference>
<dbReference type="CDD" id="cd03293">
    <property type="entry name" value="ABC_NrtD_SsuB_transporters"/>
    <property type="match status" value="1"/>
</dbReference>
<sequence>MTTAPTVPDAQLAGASQDRSASGGVVELHSVGKSFGEAGRERVVLRDVDARIEPGEIVAVIGASGSGKSTLLRVLGGLSDPTTGRVTIDGTPVQPYDPRSAVAFQEARLLPWRSLATNIALGLPRRARGVEGRERVARLLELVGLSEFAEHRPREISGGMAQRVSLARALARRPDVLLLDEPFGALDALTRLRMHDLLLDIHTANPCTVVFVTHDVDEALILADRIFVVGTEAAASTADGAGRSADDRDIAGAREGATLLRIDELAEPRPRSRSSKEFLRLRHELLAALGVHLHAEAGEPAGGSTEDATTPAR</sequence>
<dbReference type="PANTHER" id="PTHR42788">
    <property type="entry name" value="TAURINE IMPORT ATP-BINDING PROTEIN-RELATED"/>
    <property type="match status" value="1"/>
</dbReference>
<dbReference type="AlphaFoldDB" id="A0A6H9WM13"/>
<dbReference type="PROSITE" id="PS50893">
    <property type="entry name" value="ABC_TRANSPORTER_2"/>
    <property type="match status" value="1"/>
</dbReference>
<dbReference type="InterPro" id="IPR003593">
    <property type="entry name" value="AAA+_ATPase"/>
</dbReference>
<name>A0A6H9WM13_9MICO</name>
<evidence type="ECO:0000256" key="4">
    <source>
        <dbReference type="SAM" id="MobiDB-lite"/>
    </source>
</evidence>
<dbReference type="RefSeq" id="WP_158029936.1">
    <property type="nucleotide sequence ID" value="NZ_BMHG01000002.1"/>
</dbReference>
<accession>A0A6H9WM13</accession>
<dbReference type="Pfam" id="PF00005">
    <property type="entry name" value="ABC_tran"/>
    <property type="match status" value="1"/>
</dbReference>
<dbReference type="PANTHER" id="PTHR42788:SF13">
    <property type="entry name" value="ALIPHATIC SULFONATES IMPORT ATP-BINDING PROTEIN SSUB"/>
    <property type="match status" value="1"/>
</dbReference>
<keyword evidence="7" id="KW-1185">Reference proteome</keyword>
<feature type="domain" description="ABC transporter" evidence="5">
    <location>
        <begin position="26"/>
        <end position="256"/>
    </location>
</feature>
<comment type="caution">
    <text evidence="6">The sequence shown here is derived from an EMBL/GenBank/DDBJ whole genome shotgun (WGS) entry which is preliminary data.</text>
</comment>
<dbReference type="GO" id="GO:0005524">
    <property type="term" value="F:ATP binding"/>
    <property type="evidence" value="ECO:0007669"/>
    <property type="project" value="UniProtKB-KW"/>
</dbReference>
<evidence type="ECO:0000256" key="2">
    <source>
        <dbReference type="ARBA" id="ARBA00022741"/>
    </source>
</evidence>
<dbReference type="PROSITE" id="PS00211">
    <property type="entry name" value="ABC_TRANSPORTER_1"/>
    <property type="match status" value="1"/>
</dbReference>
<evidence type="ECO:0000313" key="7">
    <source>
        <dbReference type="Proteomes" id="UP000431744"/>
    </source>
</evidence>
<dbReference type="SMART" id="SM00382">
    <property type="entry name" value="AAA"/>
    <property type="match status" value="1"/>
</dbReference>
<reference evidence="6 7" key="1">
    <citation type="submission" date="2019-09" db="EMBL/GenBank/DDBJ databases">
        <title>Phylogeny of genus Pseudoclavibacter and closely related genus.</title>
        <authorList>
            <person name="Li Y."/>
        </authorList>
    </citation>
    <scope>NUCLEOTIDE SEQUENCE [LARGE SCALE GENOMIC DNA]</scope>
    <source>
        <strain evidence="6 7">EGI 60007</strain>
    </source>
</reference>
<dbReference type="InterPro" id="IPR027417">
    <property type="entry name" value="P-loop_NTPase"/>
</dbReference>
<evidence type="ECO:0000256" key="3">
    <source>
        <dbReference type="ARBA" id="ARBA00022840"/>
    </source>
</evidence>
<evidence type="ECO:0000256" key="1">
    <source>
        <dbReference type="ARBA" id="ARBA00022448"/>
    </source>
</evidence>
<dbReference type="Proteomes" id="UP000431744">
    <property type="component" value="Unassembled WGS sequence"/>
</dbReference>
<dbReference type="InterPro" id="IPR050166">
    <property type="entry name" value="ABC_transporter_ATP-bind"/>
</dbReference>
<dbReference type="EMBL" id="WBJY01000004">
    <property type="protein sequence ID" value="KAB1646770.1"/>
    <property type="molecule type" value="Genomic_DNA"/>
</dbReference>
<protein>
    <submittedName>
        <fullName evidence="6">ABC transporter ATP-binding protein</fullName>
    </submittedName>
</protein>
<dbReference type="GO" id="GO:0016887">
    <property type="term" value="F:ATP hydrolysis activity"/>
    <property type="evidence" value="ECO:0007669"/>
    <property type="project" value="InterPro"/>
</dbReference>
<feature type="region of interest" description="Disordered" evidence="4">
    <location>
        <begin position="1"/>
        <end position="21"/>
    </location>
</feature>
<keyword evidence="1" id="KW-0813">Transport</keyword>
<organism evidence="6 7">
    <name type="scientific">Pseudoclavibacter endophyticus</name>
    <dbReference type="NCBI Taxonomy" id="1778590"/>
    <lineage>
        <taxon>Bacteria</taxon>
        <taxon>Bacillati</taxon>
        <taxon>Actinomycetota</taxon>
        <taxon>Actinomycetes</taxon>
        <taxon>Micrococcales</taxon>
        <taxon>Microbacteriaceae</taxon>
        <taxon>Pseudoclavibacter</taxon>
    </lineage>
</organism>
<dbReference type="Gene3D" id="3.40.50.300">
    <property type="entry name" value="P-loop containing nucleotide triphosphate hydrolases"/>
    <property type="match status" value="1"/>
</dbReference>
<keyword evidence="3 6" id="KW-0067">ATP-binding</keyword>